<name>A0AAV7SRM7_PLEWA</name>
<gene>
    <name evidence="3" type="ORF">NDU88_007021</name>
</gene>
<evidence type="ECO:0000313" key="4">
    <source>
        <dbReference type="Proteomes" id="UP001066276"/>
    </source>
</evidence>
<keyword evidence="2" id="KW-0732">Signal</keyword>
<feature type="region of interest" description="Disordered" evidence="1">
    <location>
        <begin position="25"/>
        <end position="116"/>
    </location>
</feature>
<accession>A0AAV7SRM7</accession>
<feature type="signal peptide" evidence="2">
    <location>
        <begin position="1"/>
        <end position="27"/>
    </location>
</feature>
<evidence type="ECO:0000256" key="1">
    <source>
        <dbReference type="SAM" id="MobiDB-lite"/>
    </source>
</evidence>
<sequence length="181" mass="19467">MKLSSVGTAAIFLGHLSLLVLAGRARGGQGRSSGEVQPRSERMPPLADPGRRRAQCVPRKTVASRVMEMSGEDGSGATDGSGGVSSSLPPYGEPERGAGPRQHLQRRPRSQSWRPVRHLRGHGRFNADTHSCAEIQSRVCQKPSDCDGCLGLYTCKLAVGKCDFKSLSRKTGTFYQSLQST</sequence>
<dbReference type="AlphaFoldDB" id="A0AAV7SRM7"/>
<organism evidence="3 4">
    <name type="scientific">Pleurodeles waltl</name>
    <name type="common">Iberian ribbed newt</name>
    <dbReference type="NCBI Taxonomy" id="8319"/>
    <lineage>
        <taxon>Eukaryota</taxon>
        <taxon>Metazoa</taxon>
        <taxon>Chordata</taxon>
        <taxon>Craniata</taxon>
        <taxon>Vertebrata</taxon>
        <taxon>Euteleostomi</taxon>
        <taxon>Amphibia</taxon>
        <taxon>Batrachia</taxon>
        <taxon>Caudata</taxon>
        <taxon>Salamandroidea</taxon>
        <taxon>Salamandridae</taxon>
        <taxon>Pleurodelinae</taxon>
        <taxon>Pleurodeles</taxon>
    </lineage>
</organism>
<evidence type="ECO:0000313" key="3">
    <source>
        <dbReference type="EMBL" id="KAJ1166622.1"/>
    </source>
</evidence>
<feature type="chain" id="PRO_5043742590" evidence="2">
    <location>
        <begin position="28"/>
        <end position="181"/>
    </location>
</feature>
<dbReference type="EMBL" id="JANPWB010000008">
    <property type="protein sequence ID" value="KAJ1166622.1"/>
    <property type="molecule type" value="Genomic_DNA"/>
</dbReference>
<dbReference type="Proteomes" id="UP001066276">
    <property type="component" value="Chromosome 4_2"/>
</dbReference>
<feature type="compositionally biased region" description="Basic residues" evidence="1">
    <location>
        <begin position="103"/>
        <end position="116"/>
    </location>
</feature>
<protein>
    <submittedName>
        <fullName evidence="3">Uncharacterized protein</fullName>
    </submittedName>
</protein>
<reference evidence="3" key="1">
    <citation type="journal article" date="2022" name="bioRxiv">
        <title>Sequencing and chromosome-scale assembly of the giantPleurodeles waltlgenome.</title>
        <authorList>
            <person name="Brown T."/>
            <person name="Elewa A."/>
            <person name="Iarovenko S."/>
            <person name="Subramanian E."/>
            <person name="Araus A.J."/>
            <person name="Petzold A."/>
            <person name="Susuki M."/>
            <person name="Suzuki K.-i.T."/>
            <person name="Hayashi T."/>
            <person name="Toyoda A."/>
            <person name="Oliveira C."/>
            <person name="Osipova E."/>
            <person name="Leigh N.D."/>
            <person name="Simon A."/>
            <person name="Yun M.H."/>
        </authorList>
    </citation>
    <scope>NUCLEOTIDE SEQUENCE</scope>
    <source>
        <strain evidence="3">20211129_DDA</strain>
        <tissue evidence="3">Liver</tissue>
    </source>
</reference>
<keyword evidence="4" id="KW-1185">Reference proteome</keyword>
<evidence type="ECO:0000256" key="2">
    <source>
        <dbReference type="SAM" id="SignalP"/>
    </source>
</evidence>
<comment type="caution">
    <text evidence="3">The sequence shown here is derived from an EMBL/GenBank/DDBJ whole genome shotgun (WGS) entry which is preliminary data.</text>
</comment>
<proteinExistence type="predicted"/>
<feature type="compositionally biased region" description="Gly residues" evidence="1">
    <location>
        <begin position="73"/>
        <end position="83"/>
    </location>
</feature>